<evidence type="ECO:0000313" key="3">
    <source>
        <dbReference type="Proteomes" id="UP000823046"/>
    </source>
</evidence>
<proteinExistence type="predicted"/>
<keyword evidence="3" id="KW-1185">Reference proteome</keyword>
<evidence type="ECO:0000256" key="1">
    <source>
        <dbReference type="SAM" id="MobiDB-lite"/>
    </source>
</evidence>
<feature type="region of interest" description="Disordered" evidence="1">
    <location>
        <begin position="87"/>
        <end position="109"/>
    </location>
</feature>
<comment type="caution">
    <text evidence="2">The sequence shown here is derived from an EMBL/GenBank/DDBJ whole genome shotgun (WGS) entry which is preliminary data.</text>
</comment>
<organism evidence="2 3">
    <name type="scientific">Cardiosporidium cionae</name>
    <dbReference type="NCBI Taxonomy" id="476202"/>
    <lineage>
        <taxon>Eukaryota</taxon>
        <taxon>Sar</taxon>
        <taxon>Alveolata</taxon>
        <taxon>Apicomplexa</taxon>
        <taxon>Aconoidasida</taxon>
        <taxon>Nephromycida</taxon>
        <taxon>Cardiosporidium</taxon>
    </lineage>
</organism>
<feature type="non-terminal residue" evidence="2">
    <location>
        <position position="1"/>
    </location>
</feature>
<feature type="compositionally biased region" description="Basic and acidic residues" evidence="1">
    <location>
        <begin position="87"/>
        <end position="97"/>
    </location>
</feature>
<accession>A0ABQ7JG23</accession>
<gene>
    <name evidence="2" type="ORF">IE077_001709</name>
</gene>
<protein>
    <submittedName>
        <fullName evidence="2">Hipothetical protein</fullName>
    </submittedName>
</protein>
<dbReference type="EMBL" id="JADAQX010000010">
    <property type="protein sequence ID" value="KAF8822966.1"/>
    <property type="molecule type" value="Genomic_DNA"/>
</dbReference>
<name>A0ABQ7JG23_9APIC</name>
<dbReference type="Proteomes" id="UP000823046">
    <property type="component" value="Unassembled WGS sequence"/>
</dbReference>
<evidence type="ECO:0000313" key="2">
    <source>
        <dbReference type="EMBL" id="KAF8822966.1"/>
    </source>
</evidence>
<reference evidence="2 3" key="1">
    <citation type="journal article" date="2020" name="bioRxiv">
        <title>Metabolic contributions of an alphaproteobacterial endosymbiont in the apicomplexan Cardiosporidium cionae.</title>
        <authorList>
            <person name="Hunter E.S."/>
            <person name="Paight C.J."/>
            <person name="Lane C.E."/>
        </authorList>
    </citation>
    <scope>NUCLEOTIDE SEQUENCE [LARGE SCALE GENOMIC DNA]</scope>
    <source>
        <strain evidence="2">ESH_2018</strain>
    </source>
</reference>
<sequence>QAKDETLFSIKEKYGNLTLFPKPQEVLQLVTNGSSIPEDEKNRFYQLYAIALRQFDVEGYKWLMKTVMENDAHHRFVQALVKRDNSMPHCDGGKEPEQGETSANEPAFPGGPIRRTFGFDLAQWITNMLMSVQSAASSSAPGIGNMIMQSILMIKGFIQSIAATIVDIVPPMIPPPVWINRQLIYLWQTTTMPSNADSVLYPVSMPEFVTADFMLQILTIGGSFPAKYAAKVGKTSEAQYRIWFVCRHLRSQQKCHGLSRFILVRHNQEVVSINPQLIVCSASIFPICWMPFASTQTHNNAGLEAASTFPVCFPQCIAILFACPGFWIDDLIGPCGDVSIPPFCSFSLFINQGMIPPQYTSYEQSHPFPNECPKADPRFGKIDIKWHNLFSKEPLTSPVAEAAKEKPPKMPYFPPLGKQIEDYENVGLPIHVEPIPCNCTDLAQNSSKCKLHQGIPRIVLKNATTVLTHYETPSRIKESEERCCNECKNEIKLEKPIDEKKKQKVQVAKLLRKNVEKRQGSKLGHVIPVLVP</sequence>